<dbReference type="GO" id="GO:0032259">
    <property type="term" value="P:methylation"/>
    <property type="evidence" value="ECO:0007669"/>
    <property type="project" value="UniProtKB-KW"/>
</dbReference>
<dbReference type="InterPro" id="IPR002052">
    <property type="entry name" value="DNA_methylase_N6_adenine_CS"/>
</dbReference>
<comment type="catalytic activity">
    <reaction evidence="6">
        <text>a 2'-deoxyadenosine in DNA + S-adenosyl-L-methionine = an N(6)-methyl-2'-deoxyadenosine in DNA + S-adenosyl-L-homocysteine + H(+)</text>
        <dbReference type="Rhea" id="RHEA:15197"/>
        <dbReference type="Rhea" id="RHEA-COMP:12418"/>
        <dbReference type="Rhea" id="RHEA-COMP:12419"/>
        <dbReference type="ChEBI" id="CHEBI:15378"/>
        <dbReference type="ChEBI" id="CHEBI:57856"/>
        <dbReference type="ChEBI" id="CHEBI:59789"/>
        <dbReference type="ChEBI" id="CHEBI:90615"/>
        <dbReference type="ChEBI" id="CHEBI:90616"/>
        <dbReference type="EC" id="2.1.1.72"/>
    </reaction>
</comment>
<evidence type="ECO:0000256" key="3">
    <source>
        <dbReference type="ARBA" id="ARBA00022679"/>
    </source>
</evidence>
<dbReference type="GO" id="GO:0008168">
    <property type="term" value="F:methyltransferase activity"/>
    <property type="evidence" value="ECO:0007669"/>
    <property type="project" value="UniProtKB-KW"/>
</dbReference>
<keyword evidence="3" id="KW-0808">Transferase</keyword>
<dbReference type="InterPro" id="IPR051537">
    <property type="entry name" value="DNA_Adenine_Mtase"/>
</dbReference>
<evidence type="ECO:0000256" key="6">
    <source>
        <dbReference type="ARBA" id="ARBA00047942"/>
    </source>
</evidence>
<evidence type="ECO:0000256" key="2">
    <source>
        <dbReference type="ARBA" id="ARBA00022603"/>
    </source>
</evidence>
<dbReference type="Proteomes" id="UP000718793">
    <property type="component" value="Unassembled WGS sequence"/>
</dbReference>
<name>A0ABS6DQW1_9MOLU</name>
<reference evidence="8" key="1">
    <citation type="submission" date="2021-06" db="EMBL/GenBank/DDBJ databases">
        <title>Novel Mycoplasma species detected in California sea lions (Zalophus californianus) from the USA.</title>
        <authorList>
            <person name="Volokhov D.V."/>
            <person name="Furtak V.A."/>
            <person name="Zagorodnyaya T.A."/>
        </authorList>
    </citation>
    <scope>NUCLEOTIDE SEQUENCE [LARGE SCALE GENOMIC DNA]</scope>
    <source>
        <strain evidence="8">CSL 5346</strain>
    </source>
</reference>
<feature type="domain" description="DNA methylase adenine-specific" evidence="7">
    <location>
        <begin position="46"/>
        <end position="278"/>
    </location>
</feature>
<dbReference type="Pfam" id="PF02384">
    <property type="entry name" value="N6_Mtase"/>
    <property type="match status" value="1"/>
</dbReference>
<sequence length="278" mass="31648">MQLYDGILKPLKDNYEQTTVSDKRATENNLKQLIKKIDEIPTGKQDYDLLGYIYEYFIGKFASTSAKEDGQYYTPHEVSDLMSEIISNHLKDRKEISIYDPTSGSGSLLLNIGKTYQKMTGNENNITYYAQDVLQEAYTTTRMNLLMSGIEPSKIHVSMGDTLKRDWPFIKDKITDMNTSQKLDAVISNPPYSLNWDPENAANDPRFINYGLAPKSKADFAFLLHSYHHLDTDGIMAIVLPHGVLFRGNSEKSIREQLIKNHAIDTIIGLPDNMFFNT</sequence>
<evidence type="ECO:0000313" key="9">
    <source>
        <dbReference type="Proteomes" id="UP000718793"/>
    </source>
</evidence>
<dbReference type="PROSITE" id="PS00092">
    <property type="entry name" value="N6_MTASE"/>
    <property type="match status" value="1"/>
</dbReference>
<accession>A0ABS6DQW1</accession>
<dbReference type="InterPro" id="IPR003356">
    <property type="entry name" value="DNA_methylase_A-5"/>
</dbReference>
<keyword evidence="9" id="KW-1185">Reference proteome</keyword>
<dbReference type="EMBL" id="JAHMHH010000006">
    <property type="protein sequence ID" value="MBU4692586.1"/>
    <property type="molecule type" value="Genomic_DNA"/>
</dbReference>
<dbReference type="PANTHER" id="PTHR42933">
    <property type="entry name" value="SLR6095 PROTEIN"/>
    <property type="match status" value="1"/>
</dbReference>
<keyword evidence="2 8" id="KW-0489">Methyltransferase</keyword>
<dbReference type="PANTHER" id="PTHR42933:SF1">
    <property type="entry name" value="SITE-SPECIFIC DNA-METHYLTRANSFERASE (ADENINE-SPECIFIC)"/>
    <property type="match status" value="1"/>
</dbReference>
<dbReference type="EC" id="2.1.1.72" evidence="1"/>
<evidence type="ECO:0000256" key="1">
    <source>
        <dbReference type="ARBA" id="ARBA00011900"/>
    </source>
</evidence>
<evidence type="ECO:0000256" key="4">
    <source>
        <dbReference type="ARBA" id="ARBA00022691"/>
    </source>
</evidence>
<keyword evidence="4" id="KW-0949">S-adenosyl-L-methionine</keyword>
<organism evidence="8 9">
    <name type="scientific">Mycoplasma zalophi</name>
    <dbReference type="NCBI Taxonomy" id="191287"/>
    <lineage>
        <taxon>Bacteria</taxon>
        <taxon>Bacillati</taxon>
        <taxon>Mycoplasmatota</taxon>
        <taxon>Mollicutes</taxon>
        <taxon>Mycoplasmataceae</taxon>
        <taxon>Mycoplasma</taxon>
    </lineage>
</organism>
<evidence type="ECO:0000259" key="7">
    <source>
        <dbReference type="Pfam" id="PF02384"/>
    </source>
</evidence>
<comment type="caution">
    <text evidence="8">The sequence shown here is derived from an EMBL/GenBank/DDBJ whole genome shotgun (WGS) entry which is preliminary data.</text>
</comment>
<proteinExistence type="predicted"/>
<evidence type="ECO:0000256" key="5">
    <source>
        <dbReference type="ARBA" id="ARBA00022747"/>
    </source>
</evidence>
<evidence type="ECO:0000313" key="8">
    <source>
        <dbReference type="EMBL" id="MBU4692586.1"/>
    </source>
</evidence>
<gene>
    <name evidence="8" type="ORF">KQ875_03215</name>
</gene>
<feature type="non-terminal residue" evidence="8">
    <location>
        <position position="278"/>
    </location>
</feature>
<keyword evidence="5" id="KW-0680">Restriction system</keyword>
<protein>
    <recommendedName>
        <fullName evidence="1">site-specific DNA-methyltransferase (adenine-specific)</fullName>
        <ecNumber evidence="1">2.1.1.72</ecNumber>
    </recommendedName>
</protein>